<proteinExistence type="predicted"/>
<keyword evidence="2" id="KW-1185">Reference proteome</keyword>
<name>A0ABV0ZEE9_9TELE</name>
<dbReference type="Proteomes" id="UP001469553">
    <property type="component" value="Unassembled WGS sequence"/>
</dbReference>
<dbReference type="EMBL" id="JAHRIP010059664">
    <property type="protein sequence ID" value="MEQ2304603.1"/>
    <property type="molecule type" value="Genomic_DNA"/>
</dbReference>
<sequence>MLCNHGKVIHNLGQNTELPPSEKDCKECHGNVLWETKSFNPSLSDTFRNSLPSWSSWPCSCPLPFSVGLSSCLQK</sequence>
<accession>A0ABV0ZEE9</accession>
<evidence type="ECO:0000313" key="1">
    <source>
        <dbReference type="EMBL" id="MEQ2304603.1"/>
    </source>
</evidence>
<reference evidence="1 2" key="1">
    <citation type="submission" date="2021-06" db="EMBL/GenBank/DDBJ databases">
        <authorList>
            <person name="Palmer J.M."/>
        </authorList>
    </citation>
    <scope>NUCLEOTIDE SEQUENCE [LARGE SCALE GENOMIC DNA]</scope>
    <source>
        <strain evidence="1 2">AS_MEX2019</strain>
        <tissue evidence="1">Muscle</tissue>
    </source>
</reference>
<organism evidence="1 2">
    <name type="scientific">Ameca splendens</name>
    <dbReference type="NCBI Taxonomy" id="208324"/>
    <lineage>
        <taxon>Eukaryota</taxon>
        <taxon>Metazoa</taxon>
        <taxon>Chordata</taxon>
        <taxon>Craniata</taxon>
        <taxon>Vertebrata</taxon>
        <taxon>Euteleostomi</taxon>
        <taxon>Actinopterygii</taxon>
        <taxon>Neopterygii</taxon>
        <taxon>Teleostei</taxon>
        <taxon>Neoteleostei</taxon>
        <taxon>Acanthomorphata</taxon>
        <taxon>Ovalentaria</taxon>
        <taxon>Atherinomorphae</taxon>
        <taxon>Cyprinodontiformes</taxon>
        <taxon>Goodeidae</taxon>
        <taxon>Ameca</taxon>
    </lineage>
</organism>
<protein>
    <submittedName>
        <fullName evidence="1">Uncharacterized protein</fullName>
    </submittedName>
</protein>
<evidence type="ECO:0000313" key="2">
    <source>
        <dbReference type="Proteomes" id="UP001469553"/>
    </source>
</evidence>
<gene>
    <name evidence="1" type="ORF">AMECASPLE_028870</name>
</gene>
<comment type="caution">
    <text evidence="1">The sequence shown here is derived from an EMBL/GenBank/DDBJ whole genome shotgun (WGS) entry which is preliminary data.</text>
</comment>